<dbReference type="AlphaFoldDB" id="W2SDV1"/>
<evidence type="ECO:0000313" key="5">
    <source>
        <dbReference type="EMBL" id="ETN46228.1"/>
    </source>
</evidence>
<reference evidence="5 6" key="1">
    <citation type="submission" date="2013-03" db="EMBL/GenBank/DDBJ databases">
        <title>The Genome Sequence of Phialophora europaea CBS 101466.</title>
        <authorList>
            <consortium name="The Broad Institute Genomics Platform"/>
            <person name="Cuomo C."/>
            <person name="de Hoog S."/>
            <person name="Gorbushina A."/>
            <person name="Walker B."/>
            <person name="Young S.K."/>
            <person name="Zeng Q."/>
            <person name="Gargeya S."/>
            <person name="Fitzgerald M."/>
            <person name="Haas B."/>
            <person name="Abouelleil A."/>
            <person name="Allen A.W."/>
            <person name="Alvarado L."/>
            <person name="Arachchi H.M."/>
            <person name="Berlin A.M."/>
            <person name="Chapman S.B."/>
            <person name="Gainer-Dewar J."/>
            <person name="Goldberg J."/>
            <person name="Griggs A."/>
            <person name="Gujja S."/>
            <person name="Hansen M."/>
            <person name="Howarth C."/>
            <person name="Imamovic A."/>
            <person name="Ireland A."/>
            <person name="Larimer J."/>
            <person name="McCowan C."/>
            <person name="Murphy C."/>
            <person name="Pearson M."/>
            <person name="Poon T.W."/>
            <person name="Priest M."/>
            <person name="Roberts A."/>
            <person name="Saif S."/>
            <person name="Shea T."/>
            <person name="Sisk P."/>
            <person name="Sykes S."/>
            <person name="Wortman J."/>
            <person name="Nusbaum C."/>
            <person name="Birren B."/>
        </authorList>
    </citation>
    <scope>NUCLEOTIDE SEQUENCE [LARGE SCALE GENOMIC DNA]</scope>
    <source>
        <strain evidence="5 6">CBS 101466</strain>
    </source>
</reference>
<evidence type="ECO:0000256" key="4">
    <source>
        <dbReference type="SAM" id="MobiDB-lite"/>
    </source>
</evidence>
<evidence type="ECO:0000313" key="6">
    <source>
        <dbReference type="Proteomes" id="UP000030752"/>
    </source>
</evidence>
<dbReference type="HAMAP" id="MF_01310">
    <property type="entry name" value="Ribosomal_uS11"/>
    <property type="match status" value="1"/>
</dbReference>
<keyword evidence="3" id="KW-0687">Ribonucleoprotein</keyword>
<feature type="compositionally biased region" description="Low complexity" evidence="4">
    <location>
        <begin position="59"/>
        <end position="78"/>
    </location>
</feature>
<dbReference type="EMBL" id="KB822711">
    <property type="protein sequence ID" value="ETN46228.1"/>
    <property type="molecule type" value="Genomic_DNA"/>
</dbReference>
<dbReference type="STRING" id="1220924.W2SDV1"/>
<dbReference type="InterPro" id="IPR001971">
    <property type="entry name" value="Ribosomal_uS11"/>
</dbReference>
<dbReference type="InterPro" id="IPR036967">
    <property type="entry name" value="Ribosomal_uS11_sf"/>
</dbReference>
<evidence type="ECO:0000256" key="2">
    <source>
        <dbReference type="ARBA" id="ARBA00022980"/>
    </source>
</evidence>
<gene>
    <name evidence="5" type="ORF">HMPREF1541_00412</name>
</gene>
<dbReference type="GO" id="GO:0003735">
    <property type="term" value="F:structural constituent of ribosome"/>
    <property type="evidence" value="ECO:0007669"/>
    <property type="project" value="InterPro"/>
</dbReference>
<sequence>MARPSSLSSMCNACRQRTITSRRTLTTTSSLRADDVPPKSNNPLHSLHQDLQRNPAKPTPSSTTTSNTESWTARIAADAQKRREAARRAAQLQTPEAAPSATTHSEVTRLLSNANAEAGTRPGAGVPSNEPYHLHVFAHKHNTHITFTEPSRNVILSFSCGSIGLRKAQRSSFDAAYQLATYTMKRMALVSWRQGGKKLVGNPMRSLAMLRDGRSGQPGIEVVMRGFGPGREAFQKALLGTEGANVRKRVERVTDATRLKFGGTRSPQVRRLG</sequence>
<evidence type="ECO:0000256" key="1">
    <source>
        <dbReference type="ARBA" id="ARBA00006194"/>
    </source>
</evidence>
<protein>
    <recommendedName>
        <fullName evidence="7">Ribosomal protein S11</fullName>
    </recommendedName>
</protein>
<keyword evidence="6" id="KW-1185">Reference proteome</keyword>
<dbReference type="HOGENOM" id="CLU_072439_0_0_1"/>
<dbReference type="GeneID" id="19967751"/>
<dbReference type="GO" id="GO:1990904">
    <property type="term" value="C:ribonucleoprotein complex"/>
    <property type="evidence" value="ECO:0007669"/>
    <property type="project" value="UniProtKB-KW"/>
</dbReference>
<dbReference type="FunCoup" id="W2SDV1">
    <property type="interactions" value="164"/>
</dbReference>
<evidence type="ECO:0008006" key="7">
    <source>
        <dbReference type="Google" id="ProtNLM"/>
    </source>
</evidence>
<dbReference type="GO" id="GO:0005840">
    <property type="term" value="C:ribosome"/>
    <property type="evidence" value="ECO:0007669"/>
    <property type="project" value="UniProtKB-KW"/>
</dbReference>
<dbReference type="eggNOG" id="ENOG502S752">
    <property type="taxonomic scope" value="Eukaryota"/>
</dbReference>
<organism evidence="5 6">
    <name type="scientific">Cyphellophora europaea (strain CBS 101466)</name>
    <name type="common">Phialophora europaea</name>
    <dbReference type="NCBI Taxonomy" id="1220924"/>
    <lineage>
        <taxon>Eukaryota</taxon>
        <taxon>Fungi</taxon>
        <taxon>Dikarya</taxon>
        <taxon>Ascomycota</taxon>
        <taxon>Pezizomycotina</taxon>
        <taxon>Eurotiomycetes</taxon>
        <taxon>Chaetothyriomycetidae</taxon>
        <taxon>Chaetothyriales</taxon>
        <taxon>Cyphellophoraceae</taxon>
        <taxon>Cyphellophora</taxon>
    </lineage>
</organism>
<dbReference type="OrthoDB" id="1654884at2759"/>
<evidence type="ECO:0000256" key="3">
    <source>
        <dbReference type="ARBA" id="ARBA00023274"/>
    </source>
</evidence>
<accession>W2SDV1</accession>
<comment type="similarity">
    <text evidence="1">Belongs to the universal ribosomal protein uS11 family.</text>
</comment>
<dbReference type="Proteomes" id="UP000030752">
    <property type="component" value="Unassembled WGS sequence"/>
</dbReference>
<feature type="compositionally biased region" description="Low complexity" evidence="4">
    <location>
        <begin position="21"/>
        <end position="31"/>
    </location>
</feature>
<dbReference type="InParanoid" id="W2SDV1"/>
<dbReference type="SUPFAM" id="SSF53137">
    <property type="entry name" value="Translational machinery components"/>
    <property type="match status" value="1"/>
</dbReference>
<proteinExistence type="inferred from homology"/>
<dbReference type="GO" id="GO:0006412">
    <property type="term" value="P:translation"/>
    <property type="evidence" value="ECO:0007669"/>
    <property type="project" value="InterPro"/>
</dbReference>
<feature type="region of interest" description="Disordered" evidence="4">
    <location>
        <begin position="21"/>
        <end position="106"/>
    </location>
</feature>
<dbReference type="RefSeq" id="XP_008710940.1">
    <property type="nucleotide sequence ID" value="XM_008712718.1"/>
</dbReference>
<name>W2SDV1_CYPE1</name>
<keyword evidence="2" id="KW-0689">Ribosomal protein</keyword>
<dbReference type="PANTHER" id="PTHR11759">
    <property type="entry name" value="40S RIBOSOMAL PROTEIN S14/30S RIBOSOMAL PROTEIN S11"/>
    <property type="match status" value="1"/>
</dbReference>
<dbReference type="VEuPathDB" id="FungiDB:HMPREF1541_00412"/>
<dbReference type="Gene3D" id="3.30.420.80">
    <property type="entry name" value="Ribosomal protein S11"/>
    <property type="match status" value="1"/>
</dbReference>